<accession>A0A9N7RL58</accession>
<feature type="non-terminal residue" evidence="2">
    <location>
        <position position="1"/>
    </location>
</feature>
<comment type="caution">
    <text evidence="2">The sequence shown here is derived from an EMBL/GenBank/DDBJ whole genome shotgun (WGS) entry which is preliminary data.</text>
</comment>
<keyword evidence="3" id="KW-1185">Reference proteome</keyword>
<organism evidence="2 3">
    <name type="scientific">Striga hermonthica</name>
    <name type="common">Purple witchweed</name>
    <name type="synonym">Buchnera hermonthica</name>
    <dbReference type="NCBI Taxonomy" id="68872"/>
    <lineage>
        <taxon>Eukaryota</taxon>
        <taxon>Viridiplantae</taxon>
        <taxon>Streptophyta</taxon>
        <taxon>Embryophyta</taxon>
        <taxon>Tracheophyta</taxon>
        <taxon>Spermatophyta</taxon>
        <taxon>Magnoliopsida</taxon>
        <taxon>eudicotyledons</taxon>
        <taxon>Gunneridae</taxon>
        <taxon>Pentapetalae</taxon>
        <taxon>asterids</taxon>
        <taxon>lamiids</taxon>
        <taxon>Lamiales</taxon>
        <taxon>Orobanchaceae</taxon>
        <taxon>Buchnereae</taxon>
        <taxon>Striga</taxon>
    </lineage>
</organism>
<dbReference type="AlphaFoldDB" id="A0A9N7RL58"/>
<name>A0A9N7RL58_STRHE</name>
<proteinExistence type="predicted"/>
<evidence type="ECO:0000256" key="1">
    <source>
        <dbReference type="SAM" id="MobiDB-lite"/>
    </source>
</evidence>
<evidence type="ECO:0000313" key="3">
    <source>
        <dbReference type="Proteomes" id="UP001153555"/>
    </source>
</evidence>
<evidence type="ECO:0000313" key="2">
    <source>
        <dbReference type="EMBL" id="CAA0834015.1"/>
    </source>
</evidence>
<gene>
    <name evidence="2" type="ORF">SHERM_29271</name>
</gene>
<feature type="region of interest" description="Disordered" evidence="1">
    <location>
        <begin position="13"/>
        <end position="52"/>
    </location>
</feature>
<feature type="compositionally biased region" description="Polar residues" evidence="1">
    <location>
        <begin position="30"/>
        <end position="52"/>
    </location>
</feature>
<dbReference type="Proteomes" id="UP001153555">
    <property type="component" value="Unassembled WGS sequence"/>
</dbReference>
<reference evidence="2" key="1">
    <citation type="submission" date="2019-12" db="EMBL/GenBank/DDBJ databases">
        <authorList>
            <person name="Scholes J."/>
        </authorList>
    </citation>
    <scope>NUCLEOTIDE SEQUENCE</scope>
</reference>
<protein>
    <submittedName>
        <fullName evidence="2">Uncharacterized protein</fullName>
    </submittedName>
</protein>
<sequence>PIEETFRAKVLIRAPDKSEPSTHQARVKCPTSSIRASSTTRVPNTSSDTSEE</sequence>
<dbReference type="EMBL" id="CACSLK010027842">
    <property type="protein sequence ID" value="CAA0834015.1"/>
    <property type="molecule type" value="Genomic_DNA"/>
</dbReference>